<comment type="similarity">
    <text evidence="3">Belongs to the glycosyl hydrolase 51 family.</text>
</comment>
<evidence type="ECO:0000256" key="1">
    <source>
        <dbReference type="ARBA" id="ARBA00001462"/>
    </source>
</evidence>
<dbReference type="PANTHER" id="PTHR31776">
    <property type="entry name" value="ALPHA-L-ARABINOFURANOSIDASE 1"/>
    <property type="match status" value="1"/>
</dbReference>
<protein>
    <recommendedName>
        <fullName evidence="4">non-reducing end alpha-L-arabinofuranosidase</fullName>
        <ecNumber evidence="4">3.2.1.55</ecNumber>
    </recommendedName>
</protein>
<reference evidence="10 11" key="1">
    <citation type="submission" date="2019-06" db="EMBL/GenBank/DDBJ databases">
        <authorList>
            <person name="Broberg M."/>
        </authorList>
    </citation>
    <scope>NUCLEOTIDE SEQUENCE [LARGE SCALE GENOMIC DNA]</scope>
</reference>
<accession>A0ABY6UPG7</accession>
<evidence type="ECO:0000256" key="2">
    <source>
        <dbReference type="ARBA" id="ARBA00004834"/>
    </source>
</evidence>
<evidence type="ECO:0000256" key="4">
    <source>
        <dbReference type="ARBA" id="ARBA00012670"/>
    </source>
</evidence>
<dbReference type="Proteomes" id="UP000766486">
    <property type="component" value="Unassembled WGS sequence"/>
</dbReference>
<comment type="caution">
    <text evidence="10">The sequence shown here is derived from an EMBL/GenBank/DDBJ whole genome shotgun (WGS) entry which is preliminary data.</text>
</comment>
<keyword evidence="5 8" id="KW-0732">Signal</keyword>
<keyword evidence="11" id="KW-1185">Reference proteome</keyword>
<dbReference type="Pfam" id="PF22848">
    <property type="entry name" value="ASD1_dom"/>
    <property type="match status" value="1"/>
</dbReference>
<evidence type="ECO:0000313" key="11">
    <source>
        <dbReference type="Proteomes" id="UP000766486"/>
    </source>
</evidence>
<feature type="signal peptide" evidence="8">
    <location>
        <begin position="1"/>
        <end position="21"/>
    </location>
</feature>
<dbReference type="InterPro" id="IPR051563">
    <property type="entry name" value="Glycosyl_Hydrolase_51"/>
</dbReference>
<feature type="domain" description="Alpha-L-arabinofuranosidase C-terminal" evidence="9">
    <location>
        <begin position="471"/>
        <end position="644"/>
    </location>
</feature>
<dbReference type="InterPro" id="IPR010720">
    <property type="entry name" value="Alpha-L-AF_C"/>
</dbReference>
<feature type="chain" id="PRO_5045426121" description="non-reducing end alpha-L-arabinofuranosidase" evidence="8">
    <location>
        <begin position="22"/>
        <end position="662"/>
    </location>
</feature>
<keyword evidence="6" id="KW-0378">Hydrolase</keyword>
<dbReference type="Gene3D" id="3.20.20.80">
    <property type="entry name" value="Glycosidases"/>
    <property type="match status" value="1"/>
</dbReference>
<evidence type="ECO:0000256" key="8">
    <source>
        <dbReference type="SAM" id="SignalP"/>
    </source>
</evidence>
<evidence type="ECO:0000313" key="10">
    <source>
        <dbReference type="EMBL" id="VUC33256.1"/>
    </source>
</evidence>
<dbReference type="InterPro" id="IPR017853">
    <property type="entry name" value="GH"/>
</dbReference>
<dbReference type="InterPro" id="IPR013780">
    <property type="entry name" value="Glyco_hydro_b"/>
</dbReference>
<sequence length="662" mass="72312">MKSSSFTLAALASQLLLPVFGFDIKIASSGGNATSGHQYGFLHEVDINSSGDGGIYAELIRNRAFQYSDSFPVSLDAWHSFNNANLALNRLDTPLSKALPVSVTVSPGSDSSGAVGLFNDGYWGIDVRQQTYTGTFWVYGAYEGVFTAELRSALEDKVFGSVEVESKAAAGEWVEHTFELVPGEDAPNSNNTFALLFDPAGLAEGEESLDFNLISLFPPTYKGRKNGLRVDIAEALAGLHPSMLRFPGGNMLEGLTNTTYWDWKDTLGPLKDRPGFQGVWGYQQTHGLGIMEYLEWAEDMNLEIVVGVWAGLALDGGLTSEADFQAVIDDGLNEIEFICGSVDTKWGAVRAELGHPEPFPLRYVEIGNEDWLAGYPAGWDSYREYRFPLFLKAINEAYPDIVVISSGSTHDGYTDIPSPGIGDYHPYRTPNALVDEFDLFDNDIGHIVGEVAATHPNGGTGWSGNLMPFPWWIGTVGEAVSLIGYERNADRIPATFYAPVLRNMNRWQWAVTIVQFAADPRLTTRSTSWYVWELFAAHPMTHTLPAEGEFDPLYYVSGTNEDKSSYIWKGAVYNTTNHENVSVSVSFEGVEAGTKAALTVLTNPGGDPFAYNDPHTGVNIVSKDTVLLSAGDGGAFEFQLPELSVAVLDTDYESADGEKKKK</sequence>
<name>A0ABY6UPG7_BIOOC</name>
<dbReference type="PANTHER" id="PTHR31776:SF0">
    <property type="entry name" value="ALPHA-L-ARABINOFURANOSIDASE 1"/>
    <property type="match status" value="1"/>
</dbReference>
<comment type="pathway">
    <text evidence="2">Glycan metabolism; L-arabinan degradation.</text>
</comment>
<comment type="catalytic activity">
    <reaction evidence="1">
        <text>Hydrolysis of terminal non-reducing alpha-L-arabinofuranoside residues in alpha-L-arabinosides.</text>
        <dbReference type="EC" id="3.2.1.55"/>
    </reaction>
</comment>
<dbReference type="InterPro" id="IPR055235">
    <property type="entry name" value="ASD1_cat"/>
</dbReference>
<evidence type="ECO:0000256" key="5">
    <source>
        <dbReference type="ARBA" id="ARBA00022729"/>
    </source>
</evidence>
<dbReference type="EC" id="3.2.1.55" evidence="4"/>
<dbReference type="SUPFAM" id="SSF51445">
    <property type="entry name" value="(Trans)glycosidases"/>
    <property type="match status" value="1"/>
</dbReference>
<evidence type="ECO:0000256" key="7">
    <source>
        <dbReference type="ARBA" id="ARBA00023180"/>
    </source>
</evidence>
<dbReference type="EMBL" id="CABFNS010000860">
    <property type="protein sequence ID" value="VUC33256.1"/>
    <property type="molecule type" value="Genomic_DNA"/>
</dbReference>
<proteinExistence type="inferred from homology"/>
<keyword evidence="7" id="KW-0325">Glycoprotein</keyword>
<evidence type="ECO:0000259" key="9">
    <source>
        <dbReference type="SMART" id="SM00813"/>
    </source>
</evidence>
<evidence type="ECO:0000256" key="6">
    <source>
        <dbReference type="ARBA" id="ARBA00022801"/>
    </source>
</evidence>
<gene>
    <name evidence="10" type="ORF">CLO192961_LOCUS344996</name>
</gene>
<evidence type="ECO:0000256" key="3">
    <source>
        <dbReference type="ARBA" id="ARBA00007186"/>
    </source>
</evidence>
<dbReference type="SMART" id="SM00813">
    <property type="entry name" value="Alpha-L-AF_C"/>
    <property type="match status" value="1"/>
</dbReference>
<dbReference type="Gene3D" id="2.60.40.1180">
    <property type="entry name" value="Golgi alpha-mannosidase II"/>
    <property type="match status" value="1"/>
</dbReference>
<dbReference type="Pfam" id="PF06964">
    <property type="entry name" value="Alpha-L-AF_C"/>
    <property type="match status" value="1"/>
</dbReference>
<organism evidence="10 11">
    <name type="scientific">Bionectria ochroleuca</name>
    <name type="common">Gliocladium roseum</name>
    <dbReference type="NCBI Taxonomy" id="29856"/>
    <lineage>
        <taxon>Eukaryota</taxon>
        <taxon>Fungi</taxon>
        <taxon>Dikarya</taxon>
        <taxon>Ascomycota</taxon>
        <taxon>Pezizomycotina</taxon>
        <taxon>Sordariomycetes</taxon>
        <taxon>Hypocreomycetidae</taxon>
        <taxon>Hypocreales</taxon>
        <taxon>Bionectriaceae</taxon>
        <taxon>Clonostachys</taxon>
    </lineage>
</organism>